<evidence type="ECO:0000256" key="6">
    <source>
        <dbReference type="RuleBase" id="RU004057"/>
    </source>
</evidence>
<dbReference type="RefSeq" id="WP_146535750.1">
    <property type="nucleotide sequence ID" value="NZ_SJPX01000004.1"/>
</dbReference>
<feature type="domain" description="MotA/TolQ/ExbB proton channel" evidence="8">
    <location>
        <begin position="135"/>
        <end position="208"/>
    </location>
</feature>
<evidence type="ECO:0000256" key="1">
    <source>
        <dbReference type="ARBA" id="ARBA00004651"/>
    </source>
</evidence>
<dbReference type="AlphaFoldDB" id="A0A5C6EM77"/>
<evidence type="ECO:0000313" key="9">
    <source>
        <dbReference type="EMBL" id="TWU49500.1"/>
    </source>
</evidence>
<evidence type="ECO:0000256" key="7">
    <source>
        <dbReference type="SAM" id="Phobius"/>
    </source>
</evidence>
<evidence type="ECO:0000256" key="4">
    <source>
        <dbReference type="ARBA" id="ARBA00022989"/>
    </source>
</evidence>
<dbReference type="Proteomes" id="UP000317977">
    <property type="component" value="Unassembled WGS sequence"/>
</dbReference>
<keyword evidence="6" id="KW-0653">Protein transport</keyword>
<reference evidence="9 10" key="1">
    <citation type="submission" date="2019-02" db="EMBL/GenBank/DDBJ databases">
        <title>Deep-cultivation of Planctomycetes and their phenomic and genomic characterization uncovers novel biology.</title>
        <authorList>
            <person name="Wiegand S."/>
            <person name="Jogler M."/>
            <person name="Boedeker C."/>
            <person name="Pinto D."/>
            <person name="Vollmers J."/>
            <person name="Rivas-Marin E."/>
            <person name="Kohn T."/>
            <person name="Peeters S.H."/>
            <person name="Heuer A."/>
            <person name="Rast P."/>
            <person name="Oberbeckmann S."/>
            <person name="Bunk B."/>
            <person name="Jeske O."/>
            <person name="Meyerdierks A."/>
            <person name="Storesund J.E."/>
            <person name="Kallscheuer N."/>
            <person name="Luecker S."/>
            <person name="Lage O.M."/>
            <person name="Pohl T."/>
            <person name="Merkel B.J."/>
            <person name="Hornburger P."/>
            <person name="Mueller R.-W."/>
            <person name="Bruemmer F."/>
            <person name="Labrenz M."/>
            <person name="Spormann A.M."/>
            <person name="Op Den Camp H."/>
            <person name="Overmann J."/>
            <person name="Amann R."/>
            <person name="Jetten M.S.M."/>
            <person name="Mascher T."/>
            <person name="Medema M.H."/>
            <person name="Devos D.P."/>
            <person name="Kaster A.-K."/>
            <person name="Ovreas L."/>
            <person name="Rohde M."/>
            <person name="Galperin M.Y."/>
            <person name="Jogler C."/>
        </authorList>
    </citation>
    <scope>NUCLEOTIDE SEQUENCE [LARGE SCALE GENOMIC DNA]</scope>
    <source>
        <strain evidence="9 10">Poly59</strain>
    </source>
</reference>
<feature type="transmembrane region" description="Helical" evidence="7">
    <location>
        <begin position="176"/>
        <end position="198"/>
    </location>
</feature>
<proteinExistence type="inferred from homology"/>
<feature type="transmembrane region" description="Helical" evidence="7">
    <location>
        <begin position="136"/>
        <end position="156"/>
    </location>
</feature>
<keyword evidence="4 7" id="KW-1133">Transmembrane helix</keyword>
<evidence type="ECO:0000259" key="8">
    <source>
        <dbReference type="Pfam" id="PF01618"/>
    </source>
</evidence>
<keyword evidence="6" id="KW-0813">Transport</keyword>
<dbReference type="GO" id="GO:0005886">
    <property type="term" value="C:plasma membrane"/>
    <property type="evidence" value="ECO:0007669"/>
    <property type="project" value="UniProtKB-SubCell"/>
</dbReference>
<evidence type="ECO:0000256" key="5">
    <source>
        <dbReference type="ARBA" id="ARBA00023136"/>
    </source>
</evidence>
<keyword evidence="2" id="KW-1003">Cell membrane</keyword>
<sequence length="233" mass="25431">MKSSANPFADIRQWFAMVLGFSLAACLGIATGQTGFVMTVEIIAVGLILLHRAGGYLRKLMDERRECYRDFCHAKEKGIKSLWDSAAAAQPSLFFKLTKFAYRNGTGNTEAVSAWLRYRRTELNGPLYVSRSSCSLLFNLGMIGTVFGLTITFAAISSGMSDTSDIVAVTESLQSALAGLATAFMTTLAGAFFGGVLVSRVNLITGRYLNEFLAILELWLRSTDFDNPNEEGK</sequence>
<name>A0A5C6EM77_9BACT</name>
<dbReference type="GO" id="GO:0015031">
    <property type="term" value="P:protein transport"/>
    <property type="evidence" value="ECO:0007669"/>
    <property type="project" value="UniProtKB-KW"/>
</dbReference>
<evidence type="ECO:0000256" key="3">
    <source>
        <dbReference type="ARBA" id="ARBA00022692"/>
    </source>
</evidence>
<evidence type="ECO:0000256" key="2">
    <source>
        <dbReference type="ARBA" id="ARBA00022475"/>
    </source>
</evidence>
<protein>
    <recommendedName>
        <fullName evidence="8">MotA/TolQ/ExbB proton channel domain-containing protein</fullName>
    </recommendedName>
</protein>
<dbReference type="Pfam" id="PF01618">
    <property type="entry name" value="MotA_ExbB"/>
    <property type="match status" value="1"/>
</dbReference>
<evidence type="ECO:0000313" key="10">
    <source>
        <dbReference type="Proteomes" id="UP000317977"/>
    </source>
</evidence>
<comment type="subcellular location">
    <subcellularLocation>
        <location evidence="1">Cell membrane</location>
        <topology evidence="1">Multi-pass membrane protein</topology>
    </subcellularLocation>
    <subcellularLocation>
        <location evidence="6">Membrane</location>
        <topology evidence="6">Multi-pass membrane protein</topology>
    </subcellularLocation>
</comment>
<keyword evidence="10" id="KW-1185">Reference proteome</keyword>
<comment type="caution">
    <text evidence="9">The sequence shown here is derived from an EMBL/GenBank/DDBJ whole genome shotgun (WGS) entry which is preliminary data.</text>
</comment>
<comment type="similarity">
    <text evidence="6">Belongs to the exbB/tolQ family.</text>
</comment>
<feature type="transmembrane region" description="Helical" evidence="7">
    <location>
        <begin position="12"/>
        <end position="30"/>
    </location>
</feature>
<dbReference type="EMBL" id="SJPX01000004">
    <property type="protein sequence ID" value="TWU49500.1"/>
    <property type="molecule type" value="Genomic_DNA"/>
</dbReference>
<dbReference type="InterPro" id="IPR002898">
    <property type="entry name" value="MotA_ExbB_proton_chnl"/>
</dbReference>
<dbReference type="PROSITE" id="PS51257">
    <property type="entry name" value="PROKAR_LIPOPROTEIN"/>
    <property type="match status" value="1"/>
</dbReference>
<feature type="transmembrane region" description="Helical" evidence="7">
    <location>
        <begin position="36"/>
        <end position="55"/>
    </location>
</feature>
<accession>A0A5C6EM77</accession>
<keyword evidence="3 7" id="KW-0812">Transmembrane</keyword>
<gene>
    <name evidence="9" type="ORF">Poly59_41150</name>
</gene>
<keyword evidence="5 7" id="KW-0472">Membrane</keyword>
<organism evidence="9 10">
    <name type="scientific">Rubripirellula reticaptiva</name>
    <dbReference type="NCBI Taxonomy" id="2528013"/>
    <lineage>
        <taxon>Bacteria</taxon>
        <taxon>Pseudomonadati</taxon>
        <taxon>Planctomycetota</taxon>
        <taxon>Planctomycetia</taxon>
        <taxon>Pirellulales</taxon>
        <taxon>Pirellulaceae</taxon>
        <taxon>Rubripirellula</taxon>
    </lineage>
</organism>